<dbReference type="InterPro" id="IPR037855">
    <property type="entry name" value="Vps36"/>
</dbReference>
<dbReference type="SUPFAM" id="SSF90209">
    <property type="entry name" value="Ran binding protein zinc finger-like"/>
    <property type="match status" value="1"/>
</dbReference>
<evidence type="ECO:0000256" key="3">
    <source>
        <dbReference type="ARBA" id="ARBA00022723"/>
    </source>
</evidence>
<dbReference type="PANTHER" id="PTHR13128">
    <property type="entry name" value="VACUOLAR PROTEIN-SORTING-ASSOCIATED PROTEIN 36"/>
    <property type="match status" value="1"/>
</dbReference>
<reference evidence="11 12" key="1">
    <citation type="submission" date="2014-02" db="EMBL/GenBank/DDBJ databases">
        <title>Transposable element dynamics among asymbiotic and ectomycorrhizal Amanita fungi.</title>
        <authorList>
            <consortium name="DOE Joint Genome Institute"/>
            <person name="Hess J."/>
            <person name="Skrede I."/>
            <person name="Wolfe B."/>
            <person name="LaButti K."/>
            <person name="Ohm R.A."/>
            <person name="Grigoriev I.V."/>
            <person name="Pringle A."/>
        </authorList>
    </citation>
    <scope>NUCLEOTIDE SEQUENCE [LARGE SCALE GENOMIC DNA]</scope>
    <source>
        <strain evidence="11 12">SKay4041</strain>
    </source>
</reference>
<dbReference type="GO" id="GO:0032266">
    <property type="term" value="F:phosphatidylinositol-3-phosphate binding"/>
    <property type="evidence" value="ECO:0007669"/>
    <property type="project" value="UniProtKB-UniRule"/>
</dbReference>
<keyword evidence="7" id="KW-0967">Endosome</keyword>
<evidence type="ECO:0000256" key="8">
    <source>
        <dbReference type="SAM" id="Coils"/>
    </source>
</evidence>
<accession>A0A2A9N9Y4</accession>
<keyword evidence="8" id="KW-0175">Coiled coil</keyword>
<feature type="domain" description="GLUE N-terminal" evidence="10">
    <location>
        <begin position="10"/>
        <end position="261"/>
    </location>
</feature>
<dbReference type="PANTHER" id="PTHR13128:SF12">
    <property type="entry name" value="VACUOLAR PROTEIN-SORTING-ASSOCIATED PROTEIN 36"/>
    <property type="match status" value="1"/>
</dbReference>
<dbReference type="InterPro" id="IPR036390">
    <property type="entry name" value="WH_DNA-bd_sf"/>
</dbReference>
<gene>
    <name evidence="11" type="ORF">AMATHDRAFT_77206</name>
</gene>
<dbReference type="Gene3D" id="1.10.10.10">
    <property type="entry name" value="Winged helix-like DNA-binding domain superfamily/Winged helix DNA-binding domain"/>
    <property type="match status" value="2"/>
</dbReference>
<proteinExistence type="inferred from homology"/>
<evidence type="ECO:0000256" key="1">
    <source>
        <dbReference type="ARBA" id="ARBA00009697"/>
    </source>
</evidence>
<keyword evidence="5" id="KW-0862">Zinc</keyword>
<evidence type="ECO:0000256" key="5">
    <source>
        <dbReference type="ARBA" id="ARBA00022833"/>
    </source>
</evidence>
<feature type="region of interest" description="Disordered" evidence="9">
    <location>
        <begin position="330"/>
        <end position="353"/>
    </location>
</feature>
<dbReference type="Pfam" id="PF11605">
    <property type="entry name" value="Vps36_ESCRT-II"/>
    <property type="match status" value="1"/>
</dbReference>
<dbReference type="PROSITE" id="PS51495">
    <property type="entry name" value="GLUE"/>
    <property type="match status" value="1"/>
</dbReference>
<dbReference type="GO" id="GO:0000814">
    <property type="term" value="C:ESCRT II complex"/>
    <property type="evidence" value="ECO:0007669"/>
    <property type="project" value="UniProtKB-UniRule"/>
</dbReference>
<dbReference type="SUPFAM" id="SSF50729">
    <property type="entry name" value="PH domain-like"/>
    <property type="match status" value="1"/>
</dbReference>
<dbReference type="InterPro" id="IPR040608">
    <property type="entry name" value="Snf8/Vps36"/>
</dbReference>
<name>A0A2A9N9Y4_9AGAR</name>
<keyword evidence="2 7" id="KW-0813">Transport</keyword>
<dbReference type="Proteomes" id="UP000242287">
    <property type="component" value="Unassembled WGS sequence"/>
</dbReference>
<comment type="subcellular location">
    <subcellularLocation>
        <location evidence="7">Cytoplasm</location>
    </subcellularLocation>
    <subcellularLocation>
        <location evidence="7">Endosome</location>
    </subcellularLocation>
</comment>
<evidence type="ECO:0000313" key="11">
    <source>
        <dbReference type="EMBL" id="PFH47429.1"/>
    </source>
</evidence>
<dbReference type="InterPro" id="IPR011993">
    <property type="entry name" value="PH-like_dom_sf"/>
</dbReference>
<evidence type="ECO:0000256" key="2">
    <source>
        <dbReference type="ARBA" id="ARBA00022448"/>
    </source>
</evidence>
<organism evidence="11 12">
    <name type="scientific">Amanita thiersii Skay4041</name>
    <dbReference type="NCBI Taxonomy" id="703135"/>
    <lineage>
        <taxon>Eukaryota</taxon>
        <taxon>Fungi</taxon>
        <taxon>Dikarya</taxon>
        <taxon>Basidiomycota</taxon>
        <taxon>Agaricomycotina</taxon>
        <taxon>Agaricomycetes</taxon>
        <taxon>Agaricomycetidae</taxon>
        <taxon>Agaricales</taxon>
        <taxon>Pluteineae</taxon>
        <taxon>Amanitaceae</taxon>
        <taxon>Amanita</taxon>
    </lineage>
</organism>
<dbReference type="SUPFAM" id="SSF46785">
    <property type="entry name" value="Winged helix' DNA-binding domain"/>
    <property type="match status" value="1"/>
</dbReference>
<dbReference type="InterPro" id="IPR036443">
    <property type="entry name" value="Znf_RanBP2_sf"/>
</dbReference>
<dbReference type="InterPro" id="IPR036388">
    <property type="entry name" value="WH-like_DNA-bd_sf"/>
</dbReference>
<dbReference type="OrthoDB" id="271448at2759"/>
<sequence>MALRHCTKPIDGTIPVQALLYDDEELLTTQEGVGIYEGQQKSPEHQNGTVHISTHRLFYFDAQNELSHSFSLGLELIIRTDYYAGLFTSSPKVTLYLAPSGLESDNQGTETDLASESWECQVCAYRNPPGLSPTAARVCALCGVPQSSISTTERSILPLSKSLPSSSSAIPELTSPDSIACPACTYFNSPSSRSCEMCLTELPRQSNRLAMKSAPTSRPGSPLDDVHVMKLSFRKGGDKPFYAVLKRSLKGKIWEVGSGSSTHNTDAPSLGDSHLIRKSGISGVLHNVQSSAQGQDDNLKDALKDLEGLMAKAQDMVRLAAELNEKLTASSTTTTLPTNGVSSSSTIALTPSTEPEEATFIRSSLSQLGLQMTNTPVTLDMMKDERKWYEELARELAGVLQGRQGKEGTGIMKERGIIALDEVWGGWNRARGVALIPPSTFLLVIPLLPLYTNPTIQTRTLGSGLTVLHTPPYSQAAFSARLVGYLSLAGPRPTIDIAMEEEISVSLAKELVEAAESEGNICREDANTTLIGGGGVGGAQLKWWSNIFEGYAWDGQVS</sequence>
<dbReference type="STRING" id="703135.A0A2A9N9Y4"/>
<keyword evidence="6 7" id="KW-0653">Protein transport</keyword>
<keyword evidence="3" id="KW-0479">Metal-binding</keyword>
<evidence type="ECO:0000256" key="6">
    <source>
        <dbReference type="ARBA" id="ARBA00022927"/>
    </source>
</evidence>
<evidence type="ECO:0000256" key="7">
    <source>
        <dbReference type="RuleBase" id="RU367095"/>
    </source>
</evidence>
<dbReference type="Gene3D" id="2.30.29.30">
    <property type="entry name" value="Pleckstrin-homology domain (PH domain)/Phosphotyrosine-binding domain (PTB)"/>
    <property type="match status" value="1"/>
</dbReference>
<keyword evidence="12" id="KW-1185">Reference proteome</keyword>
<dbReference type="GO" id="GO:0043130">
    <property type="term" value="F:ubiquitin binding"/>
    <property type="evidence" value="ECO:0007669"/>
    <property type="project" value="UniProtKB-UniRule"/>
</dbReference>
<dbReference type="GO" id="GO:0043328">
    <property type="term" value="P:protein transport to vacuole involved in ubiquitin-dependent protein catabolic process via the multivesicular body sorting pathway"/>
    <property type="evidence" value="ECO:0007669"/>
    <property type="project" value="UniProtKB-UniRule"/>
</dbReference>
<evidence type="ECO:0000259" key="10">
    <source>
        <dbReference type="PROSITE" id="PS51495"/>
    </source>
</evidence>
<dbReference type="Gene3D" id="2.30.30.380">
    <property type="entry name" value="Zn-finger domain of Sec23/24"/>
    <property type="match status" value="1"/>
</dbReference>
<dbReference type="GO" id="GO:0008270">
    <property type="term" value="F:zinc ion binding"/>
    <property type="evidence" value="ECO:0007669"/>
    <property type="project" value="UniProtKB-KW"/>
</dbReference>
<feature type="compositionally biased region" description="Polar residues" evidence="9">
    <location>
        <begin position="344"/>
        <end position="353"/>
    </location>
</feature>
<dbReference type="GO" id="GO:0031902">
    <property type="term" value="C:late endosome membrane"/>
    <property type="evidence" value="ECO:0007669"/>
    <property type="project" value="UniProtKB-UniRule"/>
</dbReference>
<evidence type="ECO:0000256" key="4">
    <source>
        <dbReference type="ARBA" id="ARBA00022771"/>
    </source>
</evidence>
<keyword evidence="4" id="KW-0863">Zinc-finger</keyword>
<comment type="subunit">
    <text evidence="7">Component of the endosomal sorting complex required for transport II (ESCRT-II).</text>
</comment>
<keyword evidence="7" id="KW-0963">Cytoplasm</keyword>
<protein>
    <recommendedName>
        <fullName evidence="7">Vacuolar protein-sorting-associated protein 36</fullName>
    </recommendedName>
    <alternativeName>
        <fullName evidence="7">ESCRT-II complex subunit VPS36</fullName>
    </alternativeName>
</protein>
<dbReference type="AlphaFoldDB" id="A0A2A9N9Y4"/>
<evidence type="ECO:0000256" key="9">
    <source>
        <dbReference type="SAM" id="MobiDB-lite"/>
    </source>
</evidence>
<comment type="similarity">
    <text evidence="1 7">Belongs to the VPS36 family.</text>
</comment>
<dbReference type="Gene3D" id="6.10.140.260">
    <property type="match status" value="1"/>
</dbReference>
<feature type="coiled-coil region" evidence="8">
    <location>
        <begin position="296"/>
        <end position="326"/>
    </location>
</feature>
<comment type="function">
    <text evidence="7">Component of the ESCRT-II complex (endosomal sorting complex required for transport II), which is required for multivesicular body (MVB) formation and sorting of endosomal cargo proteins into MVBs.</text>
</comment>
<feature type="compositionally biased region" description="Low complexity" evidence="9">
    <location>
        <begin position="330"/>
        <end position="343"/>
    </location>
</feature>
<dbReference type="Pfam" id="PF04157">
    <property type="entry name" value="EAP30"/>
    <property type="match status" value="1"/>
</dbReference>
<dbReference type="InterPro" id="IPR001876">
    <property type="entry name" value="Znf_RanBP2"/>
</dbReference>
<dbReference type="SMART" id="SM00547">
    <property type="entry name" value="ZnF_RBZ"/>
    <property type="match status" value="2"/>
</dbReference>
<dbReference type="InterPro" id="IPR021648">
    <property type="entry name" value="GLUE_dom"/>
</dbReference>
<evidence type="ECO:0000313" key="12">
    <source>
        <dbReference type="Proteomes" id="UP000242287"/>
    </source>
</evidence>
<dbReference type="EMBL" id="KZ302111">
    <property type="protein sequence ID" value="PFH47429.1"/>
    <property type="molecule type" value="Genomic_DNA"/>
</dbReference>